<dbReference type="Proteomes" id="UP000638732">
    <property type="component" value="Unassembled WGS sequence"/>
</dbReference>
<dbReference type="AlphaFoldDB" id="A0A966DR80"/>
<protein>
    <submittedName>
        <fullName evidence="1">Uncharacterized protein</fullName>
    </submittedName>
</protein>
<accession>A0A966DR80</accession>
<reference evidence="1" key="2">
    <citation type="submission" date="2020-10" db="EMBL/GenBank/DDBJ databases">
        <title>Mucilaginibacter sp. nov., isolated from soil.</title>
        <authorList>
            <person name="Jeon C.O."/>
        </authorList>
    </citation>
    <scope>NUCLEOTIDE SEQUENCE</scope>
    <source>
        <strain evidence="1">R11</strain>
    </source>
</reference>
<dbReference type="EMBL" id="WWEO01000039">
    <property type="protein sequence ID" value="NCD68768.1"/>
    <property type="molecule type" value="Genomic_DNA"/>
</dbReference>
<sequence length="189" mass="21173">MANDNPALLHHFLQDDLYLLKEDQGAYSDLSAKSASMPTEQPVSPIVEAPKAEPVQSVTETPKLNFKYLGSNKKKFLILVNYADAQYMAEAHLKALESTLGRKTLSIDDVAIVNIAAYANYQHQDYLTFFVPEKLLILGASAVPAGLASVKLNAIEQLENRLQLYTHNFDEMLADREKAKAFWEQMKNL</sequence>
<evidence type="ECO:0000313" key="2">
    <source>
        <dbReference type="Proteomes" id="UP000638732"/>
    </source>
</evidence>
<comment type="caution">
    <text evidence="1">The sequence shown here is derived from an EMBL/GenBank/DDBJ whole genome shotgun (WGS) entry which is preliminary data.</text>
</comment>
<organism evidence="1 2">
    <name type="scientific">Mucilaginibacter agri</name>
    <dbReference type="NCBI Taxonomy" id="2695265"/>
    <lineage>
        <taxon>Bacteria</taxon>
        <taxon>Pseudomonadati</taxon>
        <taxon>Bacteroidota</taxon>
        <taxon>Sphingobacteriia</taxon>
        <taxon>Sphingobacteriales</taxon>
        <taxon>Sphingobacteriaceae</taxon>
        <taxon>Mucilaginibacter</taxon>
    </lineage>
</organism>
<gene>
    <name evidence="1" type="ORF">GSY63_05315</name>
</gene>
<dbReference type="RefSeq" id="WP_166584786.1">
    <property type="nucleotide sequence ID" value="NZ_WWEO01000039.1"/>
</dbReference>
<evidence type="ECO:0000313" key="1">
    <source>
        <dbReference type="EMBL" id="NCD68768.1"/>
    </source>
</evidence>
<reference evidence="1" key="1">
    <citation type="submission" date="2020-01" db="EMBL/GenBank/DDBJ databases">
        <authorList>
            <person name="Seo Y.L."/>
        </authorList>
    </citation>
    <scope>NUCLEOTIDE SEQUENCE</scope>
    <source>
        <strain evidence="1">R11</strain>
    </source>
</reference>
<name>A0A966DR80_9SPHI</name>
<keyword evidence="2" id="KW-1185">Reference proteome</keyword>
<proteinExistence type="predicted"/>